<reference evidence="2" key="1">
    <citation type="journal article" date="2020" name="Microbiol. Resour. Announc.">
        <title>Complete Genome Sequence of Geobacillus sp. Strain E55-1, Isolated from Mine Geyser in Japan.</title>
        <authorList>
            <person name="Miyazaki K."/>
            <person name="Hase E."/>
            <person name="Tokito N."/>
        </authorList>
    </citation>
    <scope>NUCLEOTIDE SEQUENCE [LARGE SCALE GENOMIC DNA]</scope>
    <source>
        <strain evidence="2">E55-1</strain>
    </source>
</reference>
<protein>
    <submittedName>
        <fullName evidence="1">Uncharacterized protein</fullName>
    </submittedName>
</protein>
<sequence length="60" mass="6476">MTRRRFIEGFGGCLPAGAMTAASPLLKQRGDPLHKGEDVIAQLEKGVCRSDGEAPLFFDN</sequence>
<keyword evidence="2" id="KW-1185">Reference proteome</keyword>
<gene>
    <name evidence="1" type="ORF">GsuE55_30410</name>
</gene>
<dbReference type="AlphaFoldDB" id="A0A679FP12"/>
<accession>A0A679FP12</accession>
<name>A0A679FP12_9BACL</name>
<organism evidence="1 2">
    <name type="scientific">Geobacillus subterraneus</name>
    <dbReference type="NCBI Taxonomy" id="129338"/>
    <lineage>
        <taxon>Bacteria</taxon>
        <taxon>Bacillati</taxon>
        <taxon>Bacillota</taxon>
        <taxon>Bacilli</taxon>
        <taxon>Bacillales</taxon>
        <taxon>Anoxybacillaceae</taxon>
        <taxon>Geobacillus</taxon>
    </lineage>
</organism>
<dbReference type="Proteomes" id="UP000501421">
    <property type="component" value="Chromosome"/>
</dbReference>
<dbReference type="EMBL" id="AP022557">
    <property type="protein sequence ID" value="BBW98208.1"/>
    <property type="molecule type" value="Genomic_DNA"/>
</dbReference>
<proteinExistence type="predicted"/>
<evidence type="ECO:0000313" key="2">
    <source>
        <dbReference type="Proteomes" id="UP000501421"/>
    </source>
</evidence>
<evidence type="ECO:0000313" key="1">
    <source>
        <dbReference type="EMBL" id="BBW98208.1"/>
    </source>
</evidence>